<accession>E7GFP6</accession>
<comment type="similarity">
    <text evidence="2">Belongs to the transketolase family.</text>
</comment>
<sequence>MDLQILKNQSYDLRKDIIDLCYQSQSGHVGGSLSSIDLLNVLYFHVMNVSPVHFNEENRDRFILSKGHIAEALYVVLAKKGYFDFNELNQYCKYGSKYFGHPSSKVKGVELNSGALGHGLALGVGIAIAAKKMNRDYRTYVLMGDGELAEGSVWESAMAAAFYQLDNLCTIVDRNRLQISGNTEDIMALENLKEKWQSFGFEVLEIDGNNYHQIIDSFEKAKEIKNKPTLILANTIKGKGISFMENKASWHHGVITDEQYQTCLKELEEAKNEQNI</sequence>
<comment type="cofactor">
    <cofactor evidence="1">
        <name>thiamine diphosphate</name>
        <dbReference type="ChEBI" id="CHEBI:58937"/>
    </cofactor>
</comment>
<dbReference type="PROSITE" id="PS00801">
    <property type="entry name" value="TRANSKETOLASE_1"/>
    <property type="match status" value="1"/>
</dbReference>
<dbReference type="PANTHER" id="PTHR47514">
    <property type="entry name" value="TRANSKETOLASE N-TERMINAL SECTION-RELATED"/>
    <property type="match status" value="1"/>
</dbReference>
<name>E7GFP6_9FIRM</name>
<keyword evidence="4" id="KW-0479">Metal-binding</keyword>
<organism evidence="7 8">
    <name type="scientific">Coprobacillus cateniformis</name>
    <dbReference type="NCBI Taxonomy" id="100884"/>
    <lineage>
        <taxon>Bacteria</taxon>
        <taxon>Bacillati</taxon>
        <taxon>Bacillota</taxon>
        <taxon>Erysipelotrichia</taxon>
        <taxon>Erysipelotrichales</taxon>
        <taxon>Coprobacillaceae</taxon>
        <taxon>Coprobacillus</taxon>
    </lineage>
</organism>
<keyword evidence="3" id="KW-0808">Transferase</keyword>
<dbReference type="PANTHER" id="PTHR47514:SF1">
    <property type="entry name" value="TRANSKETOLASE N-TERMINAL SECTION-RELATED"/>
    <property type="match status" value="1"/>
</dbReference>
<dbReference type="InterPro" id="IPR049557">
    <property type="entry name" value="Transketolase_CS"/>
</dbReference>
<comment type="caution">
    <text evidence="7">The sequence shown here is derived from an EMBL/GenBank/DDBJ whole genome shotgun (WGS) entry which is preliminary data.</text>
</comment>
<dbReference type="Gene3D" id="3.40.50.970">
    <property type="match status" value="1"/>
</dbReference>
<dbReference type="Pfam" id="PF00456">
    <property type="entry name" value="Transketolase_N"/>
    <property type="match status" value="1"/>
</dbReference>
<dbReference type="OrthoDB" id="8732661at2"/>
<dbReference type="Proteomes" id="UP000003157">
    <property type="component" value="Unassembled WGS sequence"/>
</dbReference>
<dbReference type="EMBL" id="ADKX01000051">
    <property type="protein sequence ID" value="EFW03110.1"/>
    <property type="molecule type" value="Genomic_DNA"/>
</dbReference>
<dbReference type="SUPFAM" id="SSF52518">
    <property type="entry name" value="Thiamin diphosphate-binding fold (THDP-binding)"/>
    <property type="match status" value="1"/>
</dbReference>
<gene>
    <name evidence="7" type="ORF">HMPREF9488_03589</name>
</gene>
<evidence type="ECO:0000313" key="7">
    <source>
        <dbReference type="EMBL" id="EFW03110.1"/>
    </source>
</evidence>
<evidence type="ECO:0000256" key="2">
    <source>
        <dbReference type="ARBA" id="ARBA00007131"/>
    </source>
</evidence>
<evidence type="ECO:0000256" key="3">
    <source>
        <dbReference type="ARBA" id="ARBA00022679"/>
    </source>
</evidence>
<keyword evidence="5" id="KW-0786">Thiamine pyrophosphate</keyword>
<protein>
    <submittedName>
        <fullName evidence="7">Transketolase</fullName>
    </submittedName>
</protein>
<dbReference type="HOGENOM" id="CLU_009227_4_1_9"/>
<dbReference type="GO" id="GO:0016740">
    <property type="term" value="F:transferase activity"/>
    <property type="evidence" value="ECO:0007669"/>
    <property type="project" value="UniProtKB-KW"/>
</dbReference>
<dbReference type="RefSeq" id="WP_008790671.1">
    <property type="nucleotide sequence ID" value="NZ_AKCB01000001.1"/>
</dbReference>
<dbReference type="CDD" id="cd02012">
    <property type="entry name" value="TPP_TK"/>
    <property type="match status" value="1"/>
</dbReference>
<evidence type="ECO:0000256" key="1">
    <source>
        <dbReference type="ARBA" id="ARBA00001964"/>
    </source>
</evidence>
<evidence type="ECO:0000259" key="6">
    <source>
        <dbReference type="Pfam" id="PF00456"/>
    </source>
</evidence>
<dbReference type="eggNOG" id="COG3959">
    <property type="taxonomic scope" value="Bacteria"/>
</dbReference>
<keyword evidence="8" id="KW-1185">Reference proteome</keyword>
<proteinExistence type="inferred from homology"/>
<dbReference type="AlphaFoldDB" id="E7GFP6"/>
<reference evidence="7 8" key="1">
    <citation type="submission" date="2010-12" db="EMBL/GenBank/DDBJ databases">
        <title>The Genome Sequence of Coprobacillus sp. strain 29_1.</title>
        <authorList>
            <consortium name="The Broad Institute Genome Sequencing Platform"/>
            <person name="Earl A."/>
            <person name="Ward D."/>
            <person name="Feldgarden M."/>
            <person name="Gevers D."/>
            <person name="Daigneault M."/>
            <person name="Sibley C.D."/>
            <person name="White A."/>
            <person name="Strauss J."/>
            <person name="Allen-Vercoe E."/>
            <person name="Young S.K."/>
            <person name="Zeng Q."/>
            <person name="Gargeya S."/>
            <person name="Fitzgerald M."/>
            <person name="Haas B."/>
            <person name="Abouelleil A."/>
            <person name="Alvarado L."/>
            <person name="Arachchi H.M."/>
            <person name="Berlin A."/>
            <person name="Brown A."/>
            <person name="Chapman S.B."/>
            <person name="Chen Z."/>
            <person name="Dunbar C."/>
            <person name="Freedman E."/>
            <person name="Gearin G."/>
            <person name="Gellesch M."/>
            <person name="Goldberg J."/>
            <person name="Griggs A."/>
            <person name="Gujja S."/>
            <person name="Heilman E."/>
            <person name="Heiman D."/>
            <person name="Howarth C."/>
            <person name="Larson L."/>
            <person name="Lui A."/>
            <person name="MacDonald P.J.P."/>
            <person name="Mehta T."/>
            <person name="Montmayeur A."/>
            <person name="Murphy C."/>
            <person name="Neiman D."/>
            <person name="Pearson M."/>
            <person name="Priest M."/>
            <person name="Roberts A."/>
            <person name="Saif S."/>
            <person name="Shea T."/>
            <person name="Shenoy N."/>
            <person name="Sisk P."/>
            <person name="Stolte C."/>
            <person name="Sykes S."/>
            <person name="White J."/>
            <person name="Yandava C."/>
            <person name="Nusbaum C."/>
            <person name="Birren B."/>
        </authorList>
    </citation>
    <scope>NUCLEOTIDE SEQUENCE [LARGE SCALE GENOMIC DNA]</scope>
    <source>
        <strain evidence="7 8">29_1</strain>
    </source>
</reference>
<evidence type="ECO:0000256" key="5">
    <source>
        <dbReference type="ARBA" id="ARBA00023052"/>
    </source>
</evidence>
<feature type="domain" description="Transketolase N-terminal" evidence="6">
    <location>
        <begin position="17"/>
        <end position="260"/>
    </location>
</feature>
<evidence type="ECO:0000313" key="8">
    <source>
        <dbReference type="Proteomes" id="UP000003157"/>
    </source>
</evidence>
<dbReference type="InterPro" id="IPR005474">
    <property type="entry name" value="Transketolase_N"/>
</dbReference>
<dbReference type="STRING" id="100884.GCA_000269565_01792"/>
<evidence type="ECO:0000256" key="4">
    <source>
        <dbReference type="ARBA" id="ARBA00022723"/>
    </source>
</evidence>
<dbReference type="InterPro" id="IPR029061">
    <property type="entry name" value="THDP-binding"/>
</dbReference>
<dbReference type="GO" id="GO:0046872">
    <property type="term" value="F:metal ion binding"/>
    <property type="evidence" value="ECO:0007669"/>
    <property type="project" value="UniProtKB-KW"/>
</dbReference>
<dbReference type="GeneID" id="78229656"/>